<dbReference type="RefSeq" id="XP_051446145.1">
    <property type="nucleotide sequence ID" value="XM_051587728.1"/>
</dbReference>
<evidence type="ECO:0000256" key="4">
    <source>
        <dbReference type="SAM" id="Phobius"/>
    </source>
</evidence>
<dbReference type="PROSITE" id="PS50088">
    <property type="entry name" value="ANK_REPEAT"/>
    <property type="match status" value="2"/>
</dbReference>
<feature type="compositionally biased region" description="Basic residues" evidence="3">
    <location>
        <begin position="439"/>
        <end position="448"/>
    </location>
</feature>
<dbReference type="SUPFAM" id="SSF48403">
    <property type="entry name" value="Ankyrin repeat"/>
    <property type="match status" value="1"/>
</dbReference>
<evidence type="ECO:0000313" key="7">
    <source>
        <dbReference type="Proteomes" id="UP001206595"/>
    </source>
</evidence>
<dbReference type="InterPro" id="IPR036770">
    <property type="entry name" value="Ankyrin_rpt-contain_sf"/>
</dbReference>
<feature type="compositionally biased region" description="Low complexity" evidence="3">
    <location>
        <begin position="18"/>
        <end position="31"/>
    </location>
</feature>
<dbReference type="GO" id="GO:0003712">
    <property type="term" value="F:transcription coregulator activity"/>
    <property type="evidence" value="ECO:0007669"/>
    <property type="project" value="TreeGrafter"/>
</dbReference>
<feature type="transmembrane region" description="Helical" evidence="4">
    <location>
        <begin position="1221"/>
        <end position="1241"/>
    </location>
</feature>
<gene>
    <name evidence="6" type="ORF">K450DRAFT_233279</name>
</gene>
<dbReference type="Gene3D" id="2.60.40.10">
    <property type="entry name" value="Immunoglobulins"/>
    <property type="match status" value="1"/>
</dbReference>
<feature type="compositionally biased region" description="Low complexity" evidence="3">
    <location>
        <begin position="742"/>
        <end position="757"/>
    </location>
</feature>
<dbReference type="GeneID" id="75913073"/>
<feature type="transmembrane region" description="Helical" evidence="4">
    <location>
        <begin position="1096"/>
        <end position="1117"/>
    </location>
</feature>
<sequence>MQQKQSSEETAPSTPEHSNTCDSPSSSSTSEPNEEADQLNLFFHTDTQDPFYNSSFMDMDSKLETMEADGFTTPIQSPSPPDTSSALSEQYKYATESISSEQKSQQEASFLEDAPTLDLGVPFNDILVQPHQPPTTGPTEASSTGIWSGFNNFLTNVATNPFPQAIPNLARNFTEYLSHYPQNLSNSLPTLGNSNSADGTSGNTANNGTFNTNSQSTADAQSLDSKKLQIRVLGVPETGAKSRVETQIKLCMQLVTDKGEKVPLWSHLKLPEHMVARDKLKRSALMAAASGEGNGKIAITAMDGSILSLNSSKLLHLDARVICASDPSKKVITCFGCIQRERRRSQRKKENKNKTEAEDPFDQTTLAFEESRVLLFNCSEIVDFSSGDTILPTRITCYCRHHDEKVGFRILFAMKDHTGKEIATGMSPPIMITDDHKSSKVKTGRKRPRTEYEHPAAPDVSALMRNTHSPSFQSITASQSPVTPALSPAAENVPNTFGLFNNIAPALHKQLLPNNVHHQQTNSNPMPSATPSPKAEHLQTFNMQQIKQERDVGAFTGLDGDFTMAEATLSDFRAPPPNQPKAPVMPLDGLQMLQNQRPASHLLSPPPENRNQRNSAPRLHRLIPNEGPTYGGIEVTVLGSGFHEGLTCMFGDSPAIPTHCWSPNTLVCILPPSVNPGTVVVSFKEHPLVVDGQDVVLFTYFNESDRALMELALQVVGLKMTGKVEDAREIAMRIVQGGSAGGNNNLQASSNQQQQQQHTMQSSFSATDSPRSVDLERQIIQVLDVMDTIDNGQKADLTLRNHSSQSMLHLACMLGFTKLTQALLDLGCPVNAIDRNGYTALHYASWLGHSAVVKLLIDQSNANPNVTNSAGLTPLDMARKAGHYQVTSYLQPFDIPASLPAVSSEEDGASSGAYAASSEMDSEIDYTTEDDTSSDEEVHNDLYIDEFGSVWLDGESSDSETDESGSGFEDDLRSAHPGNRAVSWLSSGARKNRSSLNEVVDAVAVSGSPILHSDDDEPSLHEHAKQEPNWMKRTFTHLQQQASYPLNHIKSPTEMLHSMPPMLPNFGLTPMNDTIDSSNKMVKSLTDHLMAFPRPVMPNFAAISNMSMASMFGGPAIPNQGMMKSKTGEAEQTLAWYMALAYAMGAAKGNDESAFDKTEADPEDGSNRGTTSRTVRKQHHLSSAYEDISTTDTIQTAAEKESHYLRGLELMEEKKRRDRKLFVFWVPLLCLMVALLTFQFLSTQPTLAESLIGLTDMKRTYLRF</sequence>
<dbReference type="PROSITE" id="PS50297">
    <property type="entry name" value="ANK_REP_REGION"/>
    <property type="match status" value="1"/>
</dbReference>
<accession>A0AAD5EDV5</accession>
<dbReference type="Pfam" id="PF01833">
    <property type="entry name" value="TIG"/>
    <property type="match status" value="1"/>
</dbReference>
<dbReference type="AlphaFoldDB" id="A0AAD5EDV5"/>
<dbReference type="CDD" id="cd00102">
    <property type="entry name" value="IPT"/>
    <property type="match status" value="1"/>
</dbReference>
<dbReference type="Proteomes" id="UP001206595">
    <property type="component" value="Unassembled WGS sequence"/>
</dbReference>
<dbReference type="Pfam" id="PF12796">
    <property type="entry name" value="Ank_2"/>
    <property type="match status" value="1"/>
</dbReference>
<feature type="region of interest" description="Disordered" evidence="3">
    <location>
        <begin position="424"/>
        <end position="455"/>
    </location>
</feature>
<comment type="caution">
    <text evidence="6">The sequence shown here is derived from an EMBL/GenBank/DDBJ whole genome shotgun (WGS) entry which is preliminary data.</text>
</comment>
<keyword evidence="4" id="KW-0812">Transmembrane</keyword>
<dbReference type="GO" id="GO:0003690">
    <property type="term" value="F:double-stranded DNA binding"/>
    <property type="evidence" value="ECO:0007669"/>
    <property type="project" value="TreeGrafter"/>
</dbReference>
<dbReference type="Gene3D" id="1.25.40.20">
    <property type="entry name" value="Ankyrin repeat-containing domain"/>
    <property type="match status" value="1"/>
</dbReference>
<dbReference type="GO" id="GO:0005634">
    <property type="term" value="C:nucleus"/>
    <property type="evidence" value="ECO:0007669"/>
    <property type="project" value="TreeGrafter"/>
</dbReference>
<feature type="region of interest" description="Disordered" evidence="3">
    <location>
        <begin position="741"/>
        <end position="772"/>
    </location>
</feature>
<feature type="region of interest" description="Disordered" evidence="3">
    <location>
        <begin position="1"/>
        <end position="55"/>
    </location>
</feature>
<dbReference type="SMART" id="SM00248">
    <property type="entry name" value="ANK"/>
    <property type="match status" value="3"/>
</dbReference>
<dbReference type="Pfam" id="PF25603">
    <property type="entry name" value="SPT23_MGA2_DBD"/>
    <property type="match status" value="1"/>
</dbReference>
<organism evidence="6 7">
    <name type="scientific">Umbelopsis ramanniana AG</name>
    <dbReference type="NCBI Taxonomy" id="1314678"/>
    <lineage>
        <taxon>Eukaryota</taxon>
        <taxon>Fungi</taxon>
        <taxon>Fungi incertae sedis</taxon>
        <taxon>Mucoromycota</taxon>
        <taxon>Mucoromycotina</taxon>
        <taxon>Umbelopsidomycetes</taxon>
        <taxon>Umbelopsidales</taxon>
        <taxon>Umbelopsidaceae</taxon>
        <taxon>Umbelopsis</taxon>
    </lineage>
</organism>
<feature type="compositionally biased region" description="Low complexity" evidence="3">
    <location>
        <begin position="909"/>
        <end position="919"/>
    </location>
</feature>
<dbReference type="EMBL" id="MU620907">
    <property type="protein sequence ID" value="KAI8581141.1"/>
    <property type="molecule type" value="Genomic_DNA"/>
</dbReference>
<dbReference type="InterPro" id="IPR002909">
    <property type="entry name" value="IPT_dom"/>
</dbReference>
<protein>
    <recommendedName>
        <fullName evidence="5">IPT/TIG domain-containing protein</fullName>
    </recommendedName>
</protein>
<evidence type="ECO:0000256" key="2">
    <source>
        <dbReference type="PROSITE-ProRule" id="PRU00023"/>
    </source>
</evidence>
<feature type="domain" description="IPT/TIG" evidence="5">
    <location>
        <begin position="616"/>
        <end position="701"/>
    </location>
</feature>
<feature type="compositionally biased region" description="Polar residues" evidence="3">
    <location>
        <begin position="187"/>
        <end position="198"/>
    </location>
</feature>
<feature type="repeat" description="ANK" evidence="2">
    <location>
        <begin position="803"/>
        <end position="835"/>
    </location>
</feature>
<keyword evidence="4" id="KW-0472">Membrane</keyword>
<dbReference type="InterPro" id="IPR057962">
    <property type="entry name" value="SPT23_MGA2_DBD"/>
</dbReference>
<feature type="compositionally biased region" description="Acidic residues" evidence="3">
    <location>
        <begin position="920"/>
        <end position="935"/>
    </location>
</feature>
<dbReference type="SMART" id="SM00429">
    <property type="entry name" value="IPT"/>
    <property type="match status" value="1"/>
</dbReference>
<keyword evidence="1 2" id="KW-0040">ANK repeat</keyword>
<feature type="repeat" description="ANK" evidence="2">
    <location>
        <begin position="836"/>
        <end position="858"/>
    </location>
</feature>
<evidence type="ECO:0000259" key="5">
    <source>
        <dbReference type="SMART" id="SM00429"/>
    </source>
</evidence>
<feature type="compositionally biased region" description="Polar residues" evidence="3">
    <location>
        <begin position="1"/>
        <end position="17"/>
    </location>
</feature>
<evidence type="ECO:0000256" key="3">
    <source>
        <dbReference type="SAM" id="MobiDB-lite"/>
    </source>
</evidence>
<dbReference type="GO" id="GO:0006357">
    <property type="term" value="P:regulation of transcription by RNA polymerase II"/>
    <property type="evidence" value="ECO:0007669"/>
    <property type="project" value="TreeGrafter"/>
</dbReference>
<feature type="compositionally biased region" description="Low complexity" evidence="3">
    <location>
        <begin position="199"/>
        <end position="213"/>
    </location>
</feature>
<dbReference type="SUPFAM" id="SSF81296">
    <property type="entry name" value="E set domains"/>
    <property type="match status" value="1"/>
</dbReference>
<dbReference type="InterPro" id="IPR002110">
    <property type="entry name" value="Ankyrin_rpt"/>
</dbReference>
<feature type="region of interest" description="Disordered" evidence="3">
    <location>
        <begin position="1153"/>
        <end position="1181"/>
    </location>
</feature>
<dbReference type="InterPro" id="IPR014756">
    <property type="entry name" value="Ig_E-set"/>
</dbReference>
<feature type="region of interest" description="Disordered" evidence="3">
    <location>
        <begin position="901"/>
        <end position="937"/>
    </location>
</feature>
<feature type="compositionally biased region" description="Polar residues" evidence="3">
    <location>
        <begin position="758"/>
        <end position="770"/>
    </location>
</feature>
<feature type="region of interest" description="Disordered" evidence="3">
    <location>
        <begin position="187"/>
        <end position="222"/>
    </location>
</feature>
<dbReference type="PANTHER" id="PTHR23335:SF1">
    <property type="entry name" value="CALMODULIN-BINDING TRANSCRIPTION ACTIVATOR, ISOFORM F"/>
    <property type="match status" value="1"/>
</dbReference>
<evidence type="ECO:0000313" key="6">
    <source>
        <dbReference type="EMBL" id="KAI8581141.1"/>
    </source>
</evidence>
<name>A0AAD5EDV5_UMBRA</name>
<keyword evidence="7" id="KW-1185">Reference proteome</keyword>
<reference evidence="6" key="2">
    <citation type="journal article" date="2022" name="Proc. Natl. Acad. Sci. U.S.A.">
        <title>Diploid-dominant life cycles characterize the early evolution of Fungi.</title>
        <authorList>
            <person name="Amses K.R."/>
            <person name="Simmons D.R."/>
            <person name="Longcore J.E."/>
            <person name="Mondo S.J."/>
            <person name="Seto K."/>
            <person name="Jeronimo G.H."/>
            <person name="Bonds A.E."/>
            <person name="Quandt C.A."/>
            <person name="Davis W.J."/>
            <person name="Chang Y."/>
            <person name="Federici B.A."/>
            <person name="Kuo A."/>
            <person name="LaButti K."/>
            <person name="Pangilinan J."/>
            <person name="Andreopoulos W."/>
            <person name="Tritt A."/>
            <person name="Riley R."/>
            <person name="Hundley H."/>
            <person name="Johnson J."/>
            <person name="Lipzen A."/>
            <person name="Barry K."/>
            <person name="Lang B.F."/>
            <person name="Cuomo C.A."/>
            <person name="Buchler N.E."/>
            <person name="Grigoriev I.V."/>
            <person name="Spatafora J.W."/>
            <person name="Stajich J.E."/>
            <person name="James T.Y."/>
        </authorList>
    </citation>
    <scope>NUCLEOTIDE SEQUENCE</scope>
    <source>
        <strain evidence="6">AG</strain>
    </source>
</reference>
<dbReference type="PANTHER" id="PTHR23335">
    <property type="entry name" value="CALMODULIN-BINDING TRANSCRIPTION ACTIVATOR CAMTA"/>
    <property type="match status" value="1"/>
</dbReference>
<evidence type="ECO:0000256" key="1">
    <source>
        <dbReference type="ARBA" id="ARBA00023043"/>
    </source>
</evidence>
<dbReference type="InterPro" id="IPR013783">
    <property type="entry name" value="Ig-like_fold"/>
</dbReference>
<feature type="region of interest" description="Disordered" evidence="3">
    <location>
        <begin position="953"/>
        <end position="976"/>
    </location>
</feature>
<reference evidence="6" key="1">
    <citation type="submission" date="2021-06" db="EMBL/GenBank/DDBJ databases">
        <authorList>
            <consortium name="DOE Joint Genome Institute"/>
            <person name="Mondo S.J."/>
            <person name="Amses K.R."/>
            <person name="Simmons D.R."/>
            <person name="Longcore J.E."/>
            <person name="Seto K."/>
            <person name="Alves G.H."/>
            <person name="Bonds A.E."/>
            <person name="Quandt C.A."/>
            <person name="Davis W.J."/>
            <person name="Chang Y."/>
            <person name="Letcher P.M."/>
            <person name="Powell M.J."/>
            <person name="Kuo A."/>
            <person name="Labutti K."/>
            <person name="Pangilinan J."/>
            <person name="Andreopoulos W."/>
            <person name="Tritt A."/>
            <person name="Riley R."/>
            <person name="Hundley H."/>
            <person name="Johnson J."/>
            <person name="Lipzen A."/>
            <person name="Barry K."/>
            <person name="Berbee M.L."/>
            <person name="Buchler N.E."/>
            <person name="Grigoriev I.V."/>
            <person name="Spatafora J.W."/>
            <person name="Stajich J.E."/>
            <person name="James T.Y."/>
        </authorList>
    </citation>
    <scope>NUCLEOTIDE SEQUENCE</scope>
    <source>
        <strain evidence="6">AG</strain>
    </source>
</reference>
<proteinExistence type="predicted"/>
<keyword evidence="4" id="KW-1133">Transmembrane helix</keyword>